<dbReference type="GeneID" id="9942829"/>
<evidence type="ECO:0000313" key="1">
    <source>
        <dbReference type="EMBL" id="EFO23064.1"/>
    </source>
</evidence>
<gene>
    <name evidence="1" type="ORF">LOAG_05420</name>
</gene>
<protein>
    <submittedName>
        <fullName evidence="1">Uncharacterized protein</fullName>
    </submittedName>
</protein>
<dbReference type="CTD" id="9942829"/>
<dbReference type="AlphaFoldDB" id="A0A1S0U0C4"/>
<dbReference type="EMBL" id="JH712069">
    <property type="protein sequence ID" value="EFO23064.1"/>
    <property type="molecule type" value="Genomic_DNA"/>
</dbReference>
<accession>A0A1S0U0C4</accession>
<reference evidence="1" key="1">
    <citation type="submission" date="2012-04" db="EMBL/GenBank/DDBJ databases">
        <title>The Genome Sequence of Loa loa.</title>
        <authorList>
            <consortium name="The Broad Institute Genome Sequencing Platform"/>
            <consortium name="Broad Institute Genome Sequencing Center for Infectious Disease"/>
            <person name="Nutman T.B."/>
            <person name="Fink D.L."/>
            <person name="Russ C."/>
            <person name="Young S."/>
            <person name="Zeng Q."/>
            <person name="Gargeya S."/>
            <person name="Alvarado L."/>
            <person name="Berlin A."/>
            <person name="Chapman S.B."/>
            <person name="Chen Z."/>
            <person name="Freedman E."/>
            <person name="Gellesch M."/>
            <person name="Goldberg J."/>
            <person name="Griggs A."/>
            <person name="Gujja S."/>
            <person name="Heilman E.R."/>
            <person name="Heiman D."/>
            <person name="Howarth C."/>
            <person name="Mehta T."/>
            <person name="Neiman D."/>
            <person name="Pearson M."/>
            <person name="Roberts A."/>
            <person name="Saif S."/>
            <person name="Shea T."/>
            <person name="Shenoy N."/>
            <person name="Sisk P."/>
            <person name="Stolte C."/>
            <person name="Sykes S."/>
            <person name="White J."/>
            <person name="Yandava C."/>
            <person name="Haas B."/>
            <person name="Henn M.R."/>
            <person name="Nusbaum C."/>
            <person name="Birren B."/>
        </authorList>
    </citation>
    <scope>NUCLEOTIDE SEQUENCE [LARGE SCALE GENOMIC DNA]</scope>
</reference>
<proteinExistence type="predicted"/>
<sequence length="121" mass="14684">MVRHEERKIRSYDKVIRIKKIDKITKDGKIRLIFWVVINLRVEEYVHVQYAETYIHTYKHVFTYVKNRIDLGQLILFISLLALLTEKRTIGDRRVEIEIEKAELRKMARDKGYRAQLSVYF</sequence>
<organism evidence="1">
    <name type="scientific">Loa loa</name>
    <name type="common">Eye worm</name>
    <name type="synonym">Filaria loa</name>
    <dbReference type="NCBI Taxonomy" id="7209"/>
    <lineage>
        <taxon>Eukaryota</taxon>
        <taxon>Metazoa</taxon>
        <taxon>Ecdysozoa</taxon>
        <taxon>Nematoda</taxon>
        <taxon>Chromadorea</taxon>
        <taxon>Rhabditida</taxon>
        <taxon>Spirurina</taxon>
        <taxon>Spiruromorpha</taxon>
        <taxon>Filarioidea</taxon>
        <taxon>Onchocercidae</taxon>
        <taxon>Loa</taxon>
    </lineage>
</organism>
<dbReference type="RefSeq" id="XP_003141005.1">
    <property type="nucleotide sequence ID" value="XM_003140957.1"/>
</dbReference>
<name>A0A1S0U0C4_LOALO</name>
<dbReference type="InParanoid" id="A0A1S0U0C4"/>
<dbReference type="KEGG" id="loa:LOAG_05420"/>